<reference evidence="2 3" key="1">
    <citation type="submission" date="2015-12" db="EMBL/GenBank/DDBJ databases">
        <title>The genome of Folsomia candida.</title>
        <authorList>
            <person name="Faddeeva A."/>
            <person name="Derks M.F."/>
            <person name="Anvar Y."/>
            <person name="Smit S."/>
            <person name="Van Straalen N."/>
            <person name="Roelofs D."/>
        </authorList>
    </citation>
    <scope>NUCLEOTIDE SEQUENCE [LARGE SCALE GENOMIC DNA]</scope>
    <source>
        <strain evidence="2 3">VU population</strain>
        <tissue evidence="2">Whole body</tissue>
    </source>
</reference>
<dbReference type="Proteomes" id="UP000198287">
    <property type="component" value="Unassembled WGS sequence"/>
</dbReference>
<evidence type="ECO:0000256" key="1">
    <source>
        <dbReference type="SAM" id="MobiDB-lite"/>
    </source>
</evidence>
<feature type="region of interest" description="Disordered" evidence="1">
    <location>
        <begin position="187"/>
        <end position="235"/>
    </location>
</feature>
<protein>
    <submittedName>
        <fullName evidence="2">Uncharacterized protein</fullName>
    </submittedName>
</protein>
<proteinExistence type="predicted"/>
<dbReference type="EMBL" id="LNIX01000022">
    <property type="protein sequence ID" value="OXA43438.1"/>
    <property type="molecule type" value="Genomic_DNA"/>
</dbReference>
<sequence length="235" mass="26873">MDVLKKQMEGMEANILKHQETLSKQLSDVVKDLGAWREKMEGEISSLKEGQTTMEARITGVEEKLSRESIKDTLLQEVREEFVEQKQRLIRMCNIILMGVPESTEGLNVAAQLMKVIVPEWVGPLHDNRIGDPEGRKPRPIRINLSTVQQKNQALKNCSMLKDRTEFKTISVRKDLTRQEQTEWKEKSKARVVKGTGATSSERMATRLSKRKNDGELDSQQSKIHRVDVTSMETN</sequence>
<organism evidence="2 3">
    <name type="scientific">Folsomia candida</name>
    <name type="common">Springtail</name>
    <dbReference type="NCBI Taxonomy" id="158441"/>
    <lineage>
        <taxon>Eukaryota</taxon>
        <taxon>Metazoa</taxon>
        <taxon>Ecdysozoa</taxon>
        <taxon>Arthropoda</taxon>
        <taxon>Hexapoda</taxon>
        <taxon>Collembola</taxon>
        <taxon>Entomobryomorpha</taxon>
        <taxon>Isotomoidea</taxon>
        <taxon>Isotomidae</taxon>
        <taxon>Proisotominae</taxon>
        <taxon>Folsomia</taxon>
    </lineage>
</organism>
<evidence type="ECO:0000313" key="2">
    <source>
        <dbReference type="EMBL" id="OXA43438.1"/>
    </source>
</evidence>
<name>A0A226DEN4_FOLCA</name>
<keyword evidence="3" id="KW-1185">Reference proteome</keyword>
<accession>A0A226DEN4</accession>
<dbReference type="AlphaFoldDB" id="A0A226DEN4"/>
<dbReference type="OrthoDB" id="8062484at2759"/>
<comment type="caution">
    <text evidence="2">The sequence shown here is derived from an EMBL/GenBank/DDBJ whole genome shotgun (WGS) entry which is preliminary data.</text>
</comment>
<gene>
    <name evidence="2" type="ORF">Fcan01_21712</name>
</gene>
<evidence type="ECO:0000313" key="3">
    <source>
        <dbReference type="Proteomes" id="UP000198287"/>
    </source>
</evidence>